<dbReference type="Gene3D" id="3.40.190.290">
    <property type="match status" value="1"/>
</dbReference>
<evidence type="ECO:0000313" key="7">
    <source>
        <dbReference type="Proteomes" id="UP001595583"/>
    </source>
</evidence>
<evidence type="ECO:0000259" key="5">
    <source>
        <dbReference type="PROSITE" id="PS50931"/>
    </source>
</evidence>
<comment type="caution">
    <text evidence="6">The sequence shown here is derived from an EMBL/GenBank/DDBJ whole genome shotgun (WGS) entry which is preliminary data.</text>
</comment>
<dbReference type="RefSeq" id="WP_378219675.1">
    <property type="nucleotide sequence ID" value="NZ_JBHRTK010000008.1"/>
</dbReference>
<dbReference type="InterPro" id="IPR036388">
    <property type="entry name" value="WH-like_DNA-bd_sf"/>
</dbReference>
<gene>
    <name evidence="6" type="ORF">ACFOHJ_06515</name>
</gene>
<dbReference type="Gene3D" id="1.10.10.10">
    <property type="entry name" value="Winged helix-like DNA-binding domain superfamily/Winged helix DNA-binding domain"/>
    <property type="match status" value="1"/>
</dbReference>
<dbReference type="SUPFAM" id="SSF53850">
    <property type="entry name" value="Periplasmic binding protein-like II"/>
    <property type="match status" value="1"/>
</dbReference>
<reference evidence="7" key="1">
    <citation type="journal article" date="2019" name="Int. J. Syst. Evol. Microbiol.">
        <title>The Global Catalogue of Microorganisms (GCM) 10K type strain sequencing project: providing services to taxonomists for standard genome sequencing and annotation.</title>
        <authorList>
            <consortium name="The Broad Institute Genomics Platform"/>
            <consortium name="The Broad Institute Genome Sequencing Center for Infectious Disease"/>
            <person name="Wu L."/>
            <person name="Ma J."/>
        </authorList>
    </citation>
    <scope>NUCLEOTIDE SEQUENCE [LARGE SCALE GENOMIC DNA]</scope>
    <source>
        <strain evidence="7">KCTC 52165</strain>
    </source>
</reference>
<keyword evidence="3" id="KW-0238">DNA-binding</keyword>
<dbReference type="EMBL" id="JBHRTK010000008">
    <property type="protein sequence ID" value="MFC3205856.1"/>
    <property type="molecule type" value="Genomic_DNA"/>
</dbReference>
<dbReference type="InterPro" id="IPR036390">
    <property type="entry name" value="WH_DNA-bd_sf"/>
</dbReference>
<keyword evidence="4" id="KW-0804">Transcription</keyword>
<feature type="domain" description="HTH lysR-type" evidence="5">
    <location>
        <begin position="1"/>
        <end position="58"/>
    </location>
</feature>
<evidence type="ECO:0000256" key="2">
    <source>
        <dbReference type="ARBA" id="ARBA00023015"/>
    </source>
</evidence>
<protein>
    <submittedName>
        <fullName evidence="6">LysR substrate-binding domain-containing protein</fullName>
    </submittedName>
</protein>
<dbReference type="InterPro" id="IPR058163">
    <property type="entry name" value="LysR-type_TF_proteobact-type"/>
</dbReference>
<keyword evidence="7" id="KW-1185">Reference proteome</keyword>
<dbReference type="Pfam" id="PF03466">
    <property type="entry name" value="LysR_substrate"/>
    <property type="match status" value="1"/>
</dbReference>
<accession>A0ABV7KA39</accession>
<dbReference type="PANTHER" id="PTHR30537">
    <property type="entry name" value="HTH-TYPE TRANSCRIPTIONAL REGULATOR"/>
    <property type="match status" value="1"/>
</dbReference>
<proteinExistence type="inferred from homology"/>
<dbReference type="Proteomes" id="UP001595583">
    <property type="component" value="Unassembled WGS sequence"/>
</dbReference>
<dbReference type="InterPro" id="IPR000847">
    <property type="entry name" value="LysR_HTH_N"/>
</dbReference>
<evidence type="ECO:0000256" key="3">
    <source>
        <dbReference type="ARBA" id="ARBA00023125"/>
    </source>
</evidence>
<dbReference type="PROSITE" id="PS50931">
    <property type="entry name" value="HTH_LYSR"/>
    <property type="match status" value="1"/>
</dbReference>
<dbReference type="PANTHER" id="PTHR30537:SF5">
    <property type="entry name" value="HTH-TYPE TRANSCRIPTIONAL ACTIVATOR TTDR-RELATED"/>
    <property type="match status" value="1"/>
</dbReference>
<comment type="similarity">
    <text evidence="1">Belongs to the LysR transcriptional regulatory family.</text>
</comment>
<dbReference type="InterPro" id="IPR005119">
    <property type="entry name" value="LysR_subst-bd"/>
</dbReference>
<evidence type="ECO:0000313" key="6">
    <source>
        <dbReference type="EMBL" id="MFC3205856.1"/>
    </source>
</evidence>
<dbReference type="SUPFAM" id="SSF46785">
    <property type="entry name" value="Winged helix' DNA-binding domain"/>
    <property type="match status" value="1"/>
</dbReference>
<name>A0ABV7KA39_9HYPH</name>
<evidence type="ECO:0000256" key="1">
    <source>
        <dbReference type="ARBA" id="ARBA00009437"/>
    </source>
</evidence>
<dbReference type="Pfam" id="PF00126">
    <property type="entry name" value="HTH_1"/>
    <property type="match status" value="1"/>
</dbReference>
<keyword evidence="2" id="KW-0805">Transcription regulation</keyword>
<organism evidence="6 7">
    <name type="scientific">Aquamicrobium soli</name>
    <dbReference type="NCBI Taxonomy" id="1811518"/>
    <lineage>
        <taxon>Bacteria</taxon>
        <taxon>Pseudomonadati</taxon>
        <taxon>Pseudomonadota</taxon>
        <taxon>Alphaproteobacteria</taxon>
        <taxon>Hyphomicrobiales</taxon>
        <taxon>Phyllobacteriaceae</taxon>
        <taxon>Aquamicrobium</taxon>
    </lineage>
</organism>
<dbReference type="CDD" id="cd08422">
    <property type="entry name" value="PBP2_CrgA_like"/>
    <property type="match status" value="1"/>
</dbReference>
<sequence>MDLEAVDFFLKVAEAQSLSHASKLYGLPKSTLSHKIRKLEDSLGTALFVREGREMLLSDAGAEFLDHAQRIKESCEGAKSAIAEAHSEIAGTLTIASTGEFGTSFTSELLFAFRQQYQQVHVDVVFLSLGYFLAPEKNHPFDGIFHWGDPDNPDYIARKLGEASFGLYASPRYLERHGIPETPADLSAHSQIAFRLASGVQAWRLQSGGEAFEKTPEAQCIANDYWMLKYFAVAGEGVVYLPAFFTEIECMNGDLVPVLPEWRSEMVSINLLYMRRRYVSRKFAAFLEFCLNYYHERNNYVTPRYCVEVVRPYAEARSQGEKAP</sequence>
<evidence type="ECO:0000256" key="4">
    <source>
        <dbReference type="ARBA" id="ARBA00023163"/>
    </source>
</evidence>